<feature type="compositionally biased region" description="Low complexity" evidence="1">
    <location>
        <begin position="1080"/>
        <end position="1092"/>
    </location>
</feature>
<feature type="compositionally biased region" description="Polar residues" evidence="1">
    <location>
        <begin position="900"/>
        <end position="912"/>
    </location>
</feature>
<feature type="region of interest" description="Disordered" evidence="1">
    <location>
        <begin position="1227"/>
        <end position="1252"/>
    </location>
</feature>
<feature type="region of interest" description="Disordered" evidence="1">
    <location>
        <begin position="353"/>
        <end position="414"/>
    </location>
</feature>
<organism evidence="2 3">
    <name type="scientific">Trichoplusia ni</name>
    <name type="common">Cabbage looper</name>
    <dbReference type="NCBI Taxonomy" id="7111"/>
    <lineage>
        <taxon>Eukaryota</taxon>
        <taxon>Metazoa</taxon>
        <taxon>Ecdysozoa</taxon>
        <taxon>Arthropoda</taxon>
        <taxon>Hexapoda</taxon>
        <taxon>Insecta</taxon>
        <taxon>Pterygota</taxon>
        <taxon>Neoptera</taxon>
        <taxon>Endopterygota</taxon>
        <taxon>Lepidoptera</taxon>
        <taxon>Glossata</taxon>
        <taxon>Ditrysia</taxon>
        <taxon>Noctuoidea</taxon>
        <taxon>Noctuidae</taxon>
        <taxon>Plusiinae</taxon>
        <taxon>Trichoplusia</taxon>
    </lineage>
</organism>
<evidence type="ECO:0000313" key="3">
    <source>
        <dbReference type="RefSeq" id="XP_026728266.1"/>
    </source>
</evidence>
<dbReference type="InParanoid" id="A0A7E5VJ89"/>
<feature type="region of interest" description="Disordered" evidence="1">
    <location>
        <begin position="429"/>
        <end position="523"/>
    </location>
</feature>
<sequence>MDTGNYGWTYTRDSAGCDAVHVKEEVDHRPLSPIVYTTRLEQLDIFRNNTKHKKAKKIYEIVAQQSKPVFNPLKRNTLGCLGITHQRLKEKIHIINSEVHSGKSTKFRRYESNSEKQMYADEDCTGSDRSASDSSLQEIKLSDTPIKPQHPISNPNGIIIYDHQQNEAEKYSFDKNYRVTDYKKVDDNITAAFNDSPFHRVYCCCWFERERFLNVSFPQETAKGLRKPHNCRPGHCLCCCKINETVSTPQPINDLEKTSPSTWFKNLTNNVPLSCFVSDTDQAQNKSTASNNLLVKCLTVPPSAPKTRSNQPKENAIFTNPTNLQFPGEYYQIGLNGEIELLYNKDIQAAKMDLHNGPNASHNDQLRSVQTRHKDSKNKNHKRKDRKSKSKNKASSKSKKSKTPTIHKTPLNKTDELFDVPSSAVLSNYTFVPSQNGGNTVKLRRMSTTSPPSTPAASSSRVKNNEVLSEAQPNPKKAEKEDSYNMNANTLNDPTTSDVTQGFKIPKKRTRSKSFAKESSAIKKRRKSCPSLDECYGDCPNASSSARKYKEYNQNSSNISREKQGNNKKQQLHETAIDHRPRTRQRTKSCCIPETNKDLLATNPKKIPSSPKSLVDSLYFSSHGDANCSIQQQSKPRRNNVSVDKSHNSNETINEATKPFQSKIIHRDQTNSLPSSSVLHNVVSNHKKRPNTRKVVNHEEVPKSALLGVNNCTYVDENAINDATMHHNSTLKKEDIKISTKGLKNKPCITHHRNSRYIKKSSYKNLRKQRLSNNKSLIRTRRRSNSTDYKKIGKLIYDKRANIIKLSGDVLLFKLEDGAKNLGIKSIKKNMSLFLLCVDDSFAKTNDIQSIDEILEEPSRNTDKIQDLNEDDNAIDRTEDAPQDSSNAVGSNTLEKHSPSKNILRNSISEGSHPSKPIKSEIITNDSNSNSNVKKNTLIHSFLLGDSIDDTDSLQNISHEISSAGLSQTPPIGPSHGDSNHNLNDESTSAHNQKSNPSTNRNPCENNKELAMKSEVKNTTNIETQNELRLNTDKIQDLNEDDNVIDLTEDAPQDSSNTICSNKLRNSISEESHPPTPIKNENTTNDSNNNSSVRSITSIHSFLLGDSIDDTDSLQNISHEISSAGLSQTPPIGPSHGDSNHNLNDVSTSAHNQNSNPSTNRNPCENNKELAMKSEVKNTTNIETQNELRLNTDKIQDLNEDDNVIDLTEDAPQDSSNTICSNKLRNSISEESHPPMPIKNENTTNDSNNNSSVRSITSIHSFLLGDSIDDTDSLQNISHEISSAGLSQTPPIGPSHGDCNHNLNDELIAANHQKSNPSTNRNPCENNKELAMKSEDTTNIETQNELTLNTDKIQYLNEGDNVIDLTEDAPQDSSNTICSNTLRNSISEESHPPMPIKNENTTNDSNNNSSVRSITSIHSFLLGDSIDDTDSLQNISHEISSAGLSQTPPIGPSHGDSNHNLNDVSTSAHNQKSNPSTNRNPCENNKELAMKIEDTTDIETDVPPKNGYHRTPDVRLTDKQKPPDITLNDDITTENNTSHASTMQDLYDDIVAVVNKAAHTVGEHKVQYLLHLIEFSFFIADDNAGTATSEQNDNQKPDSVANDATVSNKQKPKKPAKYRSVMMSRLIDKLKEFEADDDNINIKIKHESSTNAPDETLSSSGSENGTNVKGLTAGASESSTSHLVSKNGTNNRTLNGNVKGNINTLKEDSQQTASKNSLKQDEAVNIMIQNCIDCNISDERVERLKILRNVLQIEDETDIVIID</sequence>
<feature type="region of interest" description="Disordered" evidence="1">
    <location>
        <begin position="964"/>
        <end position="1006"/>
    </location>
</feature>
<evidence type="ECO:0000313" key="2">
    <source>
        <dbReference type="Proteomes" id="UP000322000"/>
    </source>
</evidence>
<feature type="compositionally biased region" description="Low complexity" evidence="1">
    <location>
        <begin position="1240"/>
        <end position="1252"/>
    </location>
</feature>
<feature type="region of interest" description="Disordered" evidence="1">
    <location>
        <begin position="1066"/>
        <end position="1092"/>
    </location>
</feature>
<protein>
    <submittedName>
        <fullName evidence="3">Uncharacterized protein DDB_G0283357-like isoform X1</fullName>
    </submittedName>
</protein>
<feature type="compositionally biased region" description="Polar residues" evidence="1">
    <location>
        <begin position="358"/>
        <end position="369"/>
    </location>
</feature>
<feature type="region of interest" description="Disordered" evidence="1">
    <location>
        <begin position="1496"/>
        <end position="1537"/>
    </location>
</feature>
<feature type="compositionally biased region" description="Low complexity" evidence="1">
    <location>
        <begin position="671"/>
        <end position="684"/>
    </location>
</feature>
<dbReference type="GeneID" id="113494227"/>
<feature type="compositionally biased region" description="Polar residues" evidence="1">
    <location>
        <begin position="628"/>
        <end position="655"/>
    </location>
</feature>
<feature type="region of interest" description="Disordered" evidence="1">
    <location>
        <begin position="1442"/>
        <end position="1484"/>
    </location>
</feature>
<feature type="compositionally biased region" description="Polar residues" evidence="1">
    <location>
        <begin position="484"/>
        <end position="500"/>
    </location>
</feature>
<dbReference type="OrthoDB" id="7492044at2759"/>
<feature type="region of interest" description="Disordered" evidence="1">
    <location>
        <begin position="1124"/>
        <end position="1166"/>
    </location>
</feature>
<feature type="region of interest" description="Disordered" evidence="1">
    <location>
        <begin position="1384"/>
        <end position="1410"/>
    </location>
</feature>
<feature type="compositionally biased region" description="Polar residues" evidence="1">
    <location>
        <begin position="429"/>
        <end position="439"/>
    </location>
</feature>
<dbReference type="KEGG" id="tnl:113494227"/>
<feature type="region of interest" description="Disordered" evidence="1">
    <location>
        <begin position="552"/>
        <end position="592"/>
    </location>
</feature>
<feature type="compositionally biased region" description="Polar residues" evidence="1">
    <location>
        <begin position="980"/>
        <end position="1005"/>
    </location>
</feature>
<feature type="region of interest" description="Disordered" evidence="1">
    <location>
        <begin position="628"/>
        <end position="695"/>
    </location>
</feature>
<gene>
    <name evidence="3" type="primary">LOC113494227</name>
</gene>
<feature type="compositionally biased region" description="Polar residues" evidence="1">
    <location>
        <begin position="1649"/>
        <end position="1717"/>
    </location>
</feature>
<feature type="compositionally biased region" description="Low complexity" evidence="1">
    <location>
        <begin position="447"/>
        <end position="460"/>
    </location>
</feature>
<dbReference type="Proteomes" id="UP000322000">
    <property type="component" value="Chromosome 5"/>
</dbReference>
<feature type="compositionally biased region" description="Basic residues" evidence="1">
    <location>
        <begin position="505"/>
        <end position="514"/>
    </location>
</feature>
<keyword evidence="2" id="KW-1185">Reference proteome</keyword>
<reference evidence="3" key="1">
    <citation type="submission" date="2025-08" db="UniProtKB">
        <authorList>
            <consortium name="RefSeq"/>
        </authorList>
    </citation>
    <scope>IDENTIFICATION</scope>
</reference>
<proteinExistence type="predicted"/>
<feature type="region of interest" description="Disordered" evidence="1">
    <location>
        <begin position="875"/>
        <end position="932"/>
    </location>
</feature>
<dbReference type="RefSeq" id="XP_026728266.1">
    <property type="nucleotide sequence ID" value="XM_026872465.1"/>
</dbReference>
<feature type="compositionally biased region" description="Polar residues" evidence="1">
    <location>
        <begin position="1140"/>
        <end position="1165"/>
    </location>
</feature>
<feature type="compositionally biased region" description="Basic and acidic residues" evidence="1">
    <location>
        <begin position="1510"/>
        <end position="1522"/>
    </location>
</feature>
<feature type="compositionally biased region" description="Basic and acidic residues" evidence="1">
    <location>
        <begin position="560"/>
        <end position="580"/>
    </location>
</feature>
<feature type="compositionally biased region" description="Basic residues" evidence="1">
    <location>
        <begin position="370"/>
        <end position="402"/>
    </location>
</feature>
<feature type="compositionally biased region" description="Low complexity" evidence="1">
    <location>
        <begin position="1398"/>
        <end position="1410"/>
    </location>
</feature>
<accession>A0A7E5VJ89</accession>
<feature type="compositionally biased region" description="Polar residues" evidence="1">
    <location>
        <begin position="883"/>
        <end position="893"/>
    </location>
</feature>
<feature type="region of interest" description="Disordered" evidence="1">
    <location>
        <begin position="1644"/>
        <end position="1717"/>
    </location>
</feature>
<feature type="region of interest" description="Disordered" evidence="1">
    <location>
        <begin position="1586"/>
        <end position="1619"/>
    </location>
</feature>
<evidence type="ECO:0000256" key="1">
    <source>
        <dbReference type="SAM" id="MobiDB-lite"/>
    </source>
</evidence>
<feature type="compositionally biased region" description="Polar residues" evidence="1">
    <location>
        <begin position="1458"/>
        <end position="1483"/>
    </location>
</feature>
<name>A0A7E5VJ89_TRINI</name>